<feature type="region of interest" description="Disordered" evidence="1">
    <location>
        <begin position="22"/>
        <end position="57"/>
    </location>
</feature>
<protein>
    <submittedName>
        <fullName evidence="3">Uncharacterized protein</fullName>
    </submittedName>
</protein>
<sequence length="208" mass="23416">MINLFLFNSKAIQNVPSVQNDSDNDILDINNAPNLTSKASQKGKGNQDVENGSDNKDDGILTLELEEVYKKLDKRQKERYRRCKNMGEKIVLFEGIMSERKKGKYEIASVFNAISVLTTIAITVTANKVSFNNRDIAIGATAVFILSLLFTLHLSSFVLYSSFFVLHPSSFVHHLSSLYFILHPRIAYCGDNGELEGWYKDRSGKRVA</sequence>
<evidence type="ECO:0000313" key="4">
    <source>
        <dbReference type="Proteomes" id="UP000266861"/>
    </source>
</evidence>
<feature type="compositionally biased region" description="Polar residues" evidence="1">
    <location>
        <begin position="32"/>
        <end position="52"/>
    </location>
</feature>
<evidence type="ECO:0000256" key="2">
    <source>
        <dbReference type="SAM" id="Phobius"/>
    </source>
</evidence>
<name>A0A397IRK3_9GLOM</name>
<organism evidence="3 4">
    <name type="scientific">Diversispora epigaea</name>
    <dbReference type="NCBI Taxonomy" id="1348612"/>
    <lineage>
        <taxon>Eukaryota</taxon>
        <taxon>Fungi</taxon>
        <taxon>Fungi incertae sedis</taxon>
        <taxon>Mucoromycota</taxon>
        <taxon>Glomeromycotina</taxon>
        <taxon>Glomeromycetes</taxon>
        <taxon>Diversisporales</taxon>
        <taxon>Diversisporaceae</taxon>
        <taxon>Diversispora</taxon>
    </lineage>
</organism>
<comment type="caution">
    <text evidence="3">The sequence shown here is derived from an EMBL/GenBank/DDBJ whole genome shotgun (WGS) entry which is preliminary data.</text>
</comment>
<evidence type="ECO:0000256" key="1">
    <source>
        <dbReference type="SAM" id="MobiDB-lite"/>
    </source>
</evidence>
<evidence type="ECO:0000313" key="3">
    <source>
        <dbReference type="EMBL" id="RHZ76386.1"/>
    </source>
</evidence>
<feature type="transmembrane region" description="Helical" evidence="2">
    <location>
        <begin position="105"/>
        <end position="124"/>
    </location>
</feature>
<dbReference type="AlphaFoldDB" id="A0A397IRK3"/>
<gene>
    <name evidence="3" type="ORF">Glove_198g104</name>
</gene>
<proteinExistence type="predicted"/>
<keyword evidence="2" id="KW-1133">Transmembrane helix</keyword>
<dbReference type="Proteomes" id="UP000266861">
    <property type="component" value="Unassembled WGS sequence"/>
</dbReference>
<feature type="transmembrane region" description="Helical" evidence="2">
    <location>
        <begin position="136"/>
        <end position="160"/>
    </location>
</feature>
<keyword evidence="4" id="KW-1185">Reference proteome</keyword>
<keyword evidence="2" id="KW-0472">Membrane</keyword>
<accession>A0A397IRK3</accession>
<reference evidence="3 4" key="1">
    <citation type="submission" date="2018-08" db="EMBL/GenBank/DDBJ databases">
        <title>Genome and evolution of the arbuscular mycorrhizal fungus Diversispora epigaea (formerly Glomus versiforme) and its bacterial endosymbionts.</title>
        <authorList>
            <person name="Sun X."/>
            <person name="Fei Z."/>
            <person name="Harrison M."/>
        </authorList>
    </citation>
    <scope>NUCLEOTIDE SEQUENCE [LARGE SCALE GENOMIC DNA]</scope>
    <source>
        <strain evidence="3 4">IT104</strain>
    </source>
</reference>
<dbReference type="OrthoDB" id="2463785at2759"/>
<dbReference type="EMBL" id="PQFF01000186">
    <property type="protein sequence ID" value="RHZ76386.1"/>
    <property type="molecule type" value="Genomic_DNA"/>
</dbReference>
<keyword evidence="2" id="KW-0812">Transmembrane</keyword>